<keyword evidence="1" id="KW-0812">Transmembrane</keyword>
<evidence type="ECO:0000313" key="3">
    <source>
        <dbReference type="Proteomes" id="UP001141552"/>
    </source>
</evidence>
<keyword evidence="1" id="KW-0472">Membrane</keyword>
<protein>
    <submittedName>
        <fullName evidence="2">Uncharacterized protein</fullName>
    </submittedName>
</protein>
<gene>
    <name evidence="2" type="ORF">Tsubulata_020414</name>
</gene>
<evidence type="ECO:0000313" key="2">
    <source>
        <dbReference type="EMBL" id="KAJ4831395.1"/>
    </source>
</evidence>
<reference evidence="2" key="1">
    <citation type="submission" date="2022-02" db="EMBL/GenBank/DDBJ databases">
        <authorList>
            <person name="Henning P.M."/>
            <person name="McCubbin A.G."/>
            <person name="Shore J.S."/>
        </authorList>
    </citation>
    <scope>NUCLEOTIDE SEQUENCE</scope>
    <source>
        <strain evidence="2">F60SS</strain>
        <tissue evidence="2">Leaves</tissue>
    </source>
</reference>
<dbReference type="AlphaFoldDB" id="A0A9Q0FIM9"/>
<evidence type="ECO:0000256" key="1">
    <source>
        <dbReference type="SAM" id="Phobius"/>
    </source>
</evidence>
<reference evidence="2" key="2">
    <citation type="journal article" date="2023" name="Plants (Basel)">
        <title>Annotation of the Turnera subulata (Passifloraceae) Draft Genome Reveals the S-Locus Evolved after the Divergence of Turneroideae from Passifloroideae in a Stepwise Manner.</title>
        <authorList>
            <person name="Henning P.M."/>
            <person name="Roalson E.H."/>
            <person name="Mir W."/>
            <person name="McCubbin A.G."/>
            <person name="Shore J.S."/>
        </authorList>
    </citation>
    <scope>NUCLEOTIDE SEQUENCE</scope>
    <source>
        <strain evidence="2">F60SS</strain>
    </source>
</reference>
<dbReference type="EMBL" id="JAKUCV010005381">
    <property type="protein sequence ID" value="KAJ4831395.1"/>
    <property type="molecule type" value="Genomic_DNA"/>
</dbReference>
<keyword evidence="1" id="KW-1133">Transmembrane helix</keyword>
<comment type="caution">
    <text evidence="2">The sequence shown here is derived from an EMBL/GenBank/DDBJ whole genome shotgun (WGS) entry which is preliminary data.</text>
</comment>
<dbReference type="Proteomes" id="UP001141552">
    <property type="component" value="Unassembled WGS sequence"/>
</dbReference>
<keyword evidence="3" id="KW-1185">Reference proteome</keyword>
<organism evidence="2 3">
    <name type="scientific">Turnera subulata</name>
    <dbReference type="NCBI Taxonomy" id="218843"/>
    <lineage>
        <taxon>Eukaryota</taxon>
        <taxon>Viridiplantae</taxon>
        <taxon>Streptophyta</taxon>
        <taxon>Embryophyta</taxon>
        <taxon>Tracheophyta</taxon>
        <taxon>Spermatophyta</taxon>
        <taxon>Magnoliopsida</taxon>
        <taxon>eudicotyledons</taxon>
        <taxon>Gunneridae</taxon>
        <taxon>Pentapetalae</taxon>
        <taxon>rosids</taxon>
        <taxon>fabids</taxon>
        <taxon>Malpighiales</taxon>
        <taxon>Passifloraceae</taxon>
        <taxon>Turnera</taxon>
    </lineage>
</organism>
<sequence length="52" mass="6084">MINHLVENVMLFAKLVATREASARQMETNIIAIVIVNLNMYLEHASFFWMMK</sequence>
<accession>A0A9Q0FIM9</accession>
<feature type="transmembrane region" description="Helical" evidence="1">
    <location>
        <begin position="30"/>
        <end position="50"/>
    </location>
</feature>
<proteinExistence type="predicted"/>
<name>A0A9Q0FIM9_9ROSI</name>